<dbReference type="GO" id="GO:0003677">
    <property type="term" value="F:DNA binding"/>
    <property type="evidence" value="ECO:0007669"/>
    <property type="project" value="UniProtKB-KW"/>
</dbReference>
<evidence type="ECO:0000256" key="3">
    <source>
        <dbReference type="ARBA" id="ARBA00023125"/>
    </source>
</evidence>
<name>A0ABD1BNP2_CARAN</name>
<evidence type="ECO:0000313" key="11">
    <source>
        <dbReference type="Proteomes" id="UP001558713"/>
    </source>
</evidence>
<proteinExistence type="inferred from homology"/>
<dbReference type="SUPFAM" id="SSF47113">
    <property type="entry name" value="Histone-fold"/>
    <property type="match status" value="1"/>
</dbReference>
<keyword evidence="3" id="KW-0238">DNA-binding</keyword>
<feature type="compositionally biased region" description="Polar residues" evidence="8">
    <location>
        <begin position="7"/>
        <end position="20"/>
    </location>
</feature>
<dbReference type="GO" id="GO:0005634">
    <property type="term" value="C:nucleus"/>
    <property type="evidence" value="ECO:0007669"/>
    <property type="project" value="UniProtKB-SubCell"/>
</dbReference>
<comment type="caution">
    <text evidence="10">The sequence shown here is derived from an EMBL/GenBank/DDBJ whole genome shotgun (WGS) entry which is preliminary data.</text>
</comment>
<evidence type="ECO:0000256" key="6">
    <source>
        <dbReference type="ARBA" id="ARBA00023242"/>
    </source>
</evidence>
<evidence type="ECO:0000256" key="5">
    <source>
        <dbReference type="ARBA" id="ARBA00023163"/>
    </source>
</evidence>
<keyword evidence="5" id="KW-0804">Transcription</keyword>
<keyword evidence="4" id="KW-0010">Activator</keyword>
<organism evidence="10 11">
    <name type="scientific">Cardamine amara subsp. amara</name>
    <dbReference type="NCBI Taxonomy" id="228776"/>
    <lineage>
        <taxon>Eukaryota</taxon>
        <taxon>Viridiplantae</taxon>
        <taxon>Streptophyta</taxon>
        <taxon>Embryophyta</taxon>
        <taxon>Tracheophyta</taxon>
        <taxon>Spermatophyta</taxon>
        <taxon>Magnoliopsida</taxon>
        <taxon>eudicotyledons</taxon>
        <taxon>Gunneridae</taxon>
        <taxon>Pentapetalae</taxon>
        <taxon>rosids</taxon>
        <taxon>malvids</taxon>
        <taxon>Brassicales</taxon>
        <taxon>Brassicaceae</taxon>
        <taxon>Cardamineae</taxon>
        <taxon>Cardamine</taxon>
    </lineage>
</organism>
<evidence type="ECO:0000259" key="9">
    <source>
        <dbReference type="Pfam" id="PF00125"/>
    </source>
</evidence>
<keyword evidence="6" id="KW-0539">Nucleus</keyword>
<feature type="region of interest" description="Disordered" evidence="8">
    <location>
        <begin position="111"/>
        <end position="149"/>
    </location>
</feature>
<dbReference type="PANTHER" id="PTHR10252:SF8">
    <property type="entry name" value="NUCLEAR TRANSCRIPTION FACTOR Y SUBUNIT GAMMA"/>
    <property type="match status" value="1"/>
</dbReference>
<comment type="subcellular location">
    <subcellularLocation>
        <location evidence="1">Nucleus</location>
    </subcellularLocation>
</comment>
<feature type="domain" description="Core Histone H2A/H2B/H3" evidence="9">
    <location>
        <begin position="28"/>
        <end position="95"/>
    </location>
</feature>
<evidence type="ECO:0000256" key="1">
    <source>
        <dbReference type="ARBA" id="ARBA00004123"/>
    </source>
</evidence>
<accession>A0ABD1BNP2</accession>
<dbReference type="Pfam" id="PF00125">
    <property type="entry name" value="Histone"/>
    <property type="match status" value="1"/>
</dbReference>
<dbReference type="Gene3D" id="1.10.20.10">
    <property type="entry name" value="Histone, subunit A"/>
    <property type="match status" value="1"/>
</dbReference>
<dbReference type="InterPro" id="IPR050568">
    <property type="entry name" value="Transcr_DNA_Rep_Reg"/>
</dbReference>
<dbReference type="Proteomes" id="UP001558713">
    <property type="component" value="Unassembled WGS sequence"/>
</dbReference>
<sequence>MEKNSNHKNQPAYQQQMENQQIESVPEFSREGFPLRRIKGTLKSYPDVVLVSAEGKIILFKACEKFLAHLTIRSWLHADENKSCTLQRSDIFAAVARTSTFTFLLNTIHKDESLTGNPSSKAMPNPTAEASVGENDTRKNEGNRGESEA</sequence>
<protein>
    <submittedName>
        <fullName evidence="10">Nuclear transcription factor Y subunit C-6</fullName>
    </submittedName>
</protein>
<gene>
    <name evidence="10" type="ORF">V5N11_033066</name>
</gene>
<dbReference type="InterPro" id="IPR009072">
    <property type="entry name" value="Histone-fold"/>
</dbReference>
<evidence type="ECO:0000256" key="8">
    <source>
        <dbReference type="SAM" id="MobiDB-lite"/>
    </source>
</evidence>
<comment type="similarity">
    <text evidence="7">Belongs to the NFYC/HAP5 subunit family.</text>
</comment>
<feature type="region of interest" description="Disordered" evidence="8">
    <location>
        <begin position="1"/>
        <end position="20"/>
    </location>
</feature>
<reference evidence="10 11" key="1">
    <citation type="submission" date="2024-04" db="EMBL/GenBank/DDBJ databases">
        <title>Genome assembly C_amara_ONT_v2.</title>
        <authorList>
            <person name="Yant L."/>
            <person name="Moore C."/>
            <person name="Slenker M."/>
        </authorList>
    </citation>
    <scope>NUCLEOTIDE SEQUENCE [LARGE SCALE GENOMIC DNA]</scope>
    <source>
        <tissue evidence="10">Leaf</tissue>
    </source>
</reference>
<keyword evidence="11" id="KW-1185">Reference proteome</keyword>
<dbReference type="InterPro" id="IPR007125">
    <property type="entry name" value="H2A/H2B/H3"/>
</dbReference>
<feature type="compositionally biased region" description="Basic and acidic residues" evidence="8">
    <location>
        <begin position="135"/>
        <end position="149"/>
    </location>
</feature>
<dbReference type="EMBL" id="JBANAX010000198">
    <property type="protein sequence ID" value="KAL1218793.1"/>
    <property type="molecule type" value="Genomic_DNA"/>
</dbReference>
<dbReference type="AlphaFoldDB" id="A0ABD1BNP2"/>
<evidence type="ECO:0000256" key="4">
    <source>
        <dbReference type="ARBA" id="ARBA00023159"/>
    </source>
</evidence>
<evidence type="ECO:0000256" key="2">
    <source>
        <dbReference type="ARBA" id="ARBA00023015"/>
    </source>
</evidence>
<evidence type="ECO:0000313" key="10">
    <source>
        <dbReference type="EMBL" id="KAL1218793.1"/>
    </source>
</evidence>
<dbReference type="PANTHER" id="PTHR10252">
    <property type="entry name" value="HISTONE-LIKE TRANSCRIPTION FACTOR CCAAT-RELATED"/>
    <property type="match status" value="1"/>
</dbReference>
<keyword evidence="2" id="KW-0805">Transcription regulation</keyword>
<evidence type="ECO:0000256" key="7">
    <source>
        <dbReference type="ARBA" id="ARBA00038129"/>
    </source>
</evidence>